<dbReference type="EMBL" id="CAJNNW010010526">
    <property type="protein sequence ID" value="CAE8652192.1"/>
    <property type="molecule type" value="Genomic_DNA"/>
</dbReference>
<feature type="region of interest" description="Disordered" evidence="1">
    <location>
        <begin position="428"/>
        <end position="468"/>
    </location>
</feature>
<name>A0A813IK62_POLGL</name>
<reference evidence="2" key="1">
    <citation type="submission" date="2021-02" db="EMBL/GenBank/DDBJ databases">
        <authorList>
            <person name="Dougan E. K."/>
            <person name="Rhodes N."/>
            <person name="Thang M."/>
            <person name="Chan C."/>
        </authorList>
    </citation>
    <scope>NUCLEOTIDE SEQUENCE</scope>
</reference>
<evidence type="ECO:0000313" key="3">
    <source>
        <dbReference type="Proteomes" id="UP000626109"/>
    </source>
</evidence>
<feature type="non-terminal residue" evidence="2">
    <location>
        <position position="706"/>
    </location>
</feature>
<comment type="caution">
    <text evidence="2">The sequence shown here is derived from an EMBL/GenBank/DDBJ whole genome shotgun (WGS) entry which is preliminary data.</text>
</comment>
<organism evidence="2 3">
    <name type="scientific">Polarella glacialis</name>
    <name type="common">Dinoflagellate</name>
    <dbReference type="NCBI Taxonomy" id="89957"/>
    <lineage>
        <taxon>Eukaryota</taxon>
        <taxon>Sar</taxon>
        <taxon>Alveolata</taxon>
        <taxon>Dinophyceae</taxon>
        <taxon>Suessiales</taxon>
        <taxon>Suessiaceae</taxon>
        <taxon>Polarella</taxon>
    </lineage>
</organism>
<accession>A0A813IK62</accession>
<dbReference type="Proteomes" id="UP000626109">
    <property type="component" value="Unassembled WGS sequence"/>
</dbReference>
<feature type="region of interest" description="Disordered" evidence="1">
    <location>
        <begin position="539"/>
        <end position="585"/>
    </location>
</feature>
<protein>
    <submittedName>
        <fullName evidence="2">Uncharacterized protein</fullName>
    </submittedName>
</protein>
<evidence type="ECO:0000256" key="1">
    <source>
        <dbReference type="SAM" id="MobiDB-lite"/>
    </source>
</evidence>
<evidence type="ECO:0000313" key="2">
    <source>
        <dbReference type="EMBL" id="CAE8652192.1"/>
    </source>
</evidence>
<proteinExistence type="predicted"/>
<dbReference type="AlphaFoldDB" id="A0A813IK62"/>
<gene>
    <name evidence="2" type="ORF">PGLA2088_LOCUS9515</name>
</gene>
<feature type="compositionally biased region" description="Basic and acidic residues" evidence="1">
    <location>
        <begin position="543"/>
        <end position="579"/>
    </location>
</feature>
<sequence>MAVEDTLSLAYCDDGPLAYCVSQGVCYLKPDEDPSSTKILKALRPVGSMIYTTGRTWRGPQGGLWAEVDVARNPGEMGWALVEGPGFNLRGPALIDPGSDGASQLIGIRWLKDPPLFSCLMPKTATIGNLVDALCARTGLNPKETILTKALPRKAPNGTGQLLPVDYTEPKDVLFREQLLCKQGGVSAGSSDHGYTQLGASLGACDFTGIRVFASVRRAWSIMPASDSQPCESRLMAFCSSKVCFVFAASKLPPVLVTFHWLSSESLPDVQRAVRNLPAHRSVVCPRNVEENLYPRRSDEAYANIAPMDQICAAVVHALALEQKKEDSRFGKCNEGLAKPKATFSPTPEMEATASKHAVCGANSLSQVEWMSMEAAMPPEERQTHRNLSLWLQDRARTLGLEKENYDGDEDEEEDATLMAMLENGSGEAVAGGAAEPDDDEEEPAPRPGAPGKKEEEDDAANGKVEKDKNWSAVNLSCRESKLSYRGSLSPMAFTNWLWYRCIRPRLEETKAKLPELDLQGDDSKYCIQDVEDLFGEFMPALPKKDDKDKKDKKDDKDKKDKKDDKKDKKDDKKDDKKKDDKKKKKDVVVLNAKEKLQVQNLIKNMVFGESGKGKTIVTGWVNMIDEKDIGTLIPWEFQIAHVLRQCMQLEYKTKKSKENPDPAAFYEMVQALADAISTLRKQYKFEFEGVPEDQILPMQDALALQ</sequence>